<keyword evidence="3" id="KW-1003">Cell membrane</keyword>
<name>A0A512BRT0_9HYPH</name>
<keyword evidence="6 8" id="KW-0472">Membrane</keyword>
<feature type="transmembrane region" description="Helical" evidence="8">
    <location>
        <begin position="109"/>
        <end position="127"/>
    </location>
</feature>
<evidence type="ECO:0000256" key="2">
    <source>
        <dbReference type="ARBA" id="ARBA00006679"/>
    </source>
</evidence>
<dbReference type="OrthoDB" id="8018551at2"/>
<dbReference type="Proteomes" id="UP000321085">
    <property type="component" value="Unassembled WGS sequence"/>
</dbReference>
<dbReference type="PANTHER" id="PTHR33452:SF1">
    <property type="entry name" value="INNER MEMBRANE PROTEIN YPHA-RELATED"/>
    <property type="match status" value="1"/>
</dbReference>
<feature type="transmembrane region" description="Helical" evidence="8">
    <location>
        <begin position="53"/>
        <end position="73"/>
    </location>
</feature>
<dbReference type="Pfam" id="PF07681">
    <property type="entry name" value="DoxX"/>
    <property type="match status" value="1"/>
</dbReference>
<evidence type="ECO:0000256" key="8">
    <source>
        <dbReference type="SAM" id="Phobius"/>
    </source>
</evidence>
<evidence type="ECO:0000256" key="5">
    <source>
        <dbReference type="ARBA" id="ARBA00022989"/>
    </source>
</evidence>
<evidence type="ECO:0000256" key="3">
    <source>
        <dbReference type="ARBA" id="ARBA00022475"/>
    </source>
</evidence>
<sequence>MSERGNAGVTNGALLAGRILLAGCFVPTAYAHMSNISGFAVSMRAQGLPYADALAALIVLAEAFGPLALVVGFAPRISAAALVAATMTTTGALHRFWEFAGAARQMEQTIFISQLGILAALLFYFTAGPGAWSWQAWWRGAVAKPKPAARKKPSRPRTPRPRPAPAKSEPAEEDWADAA</sequence>
<feature type="region of interest" description="Disordered" evidence="7">
    <location>
        <begin position="144"/>
        <end position="179"/>
    </location>
</feature>
<evidence type="ECO:0000256" key="4">
    <source>
        <dbReference type="ARBA" id="ARBA00022692"/>
    </source>
</evidence>
<evidence type="ECO:0008006" key="11">
    <source>
        <dbReference type="Google" id="ProtNLM"/>
    </source>
</evidence>
<feature type="transmembrane region" description="Helical" evidence="8">
    <location>
        <begin position="79"/>
        <end position="97"/>
    </location>
</feature>
<comment type="caution">
    <text evidence="9">The sequence shown here is derived from an EMBL/GenBank/DDBJ whole genome shotgun (WGS) entry which is preliminary data.</text>
</comment>
<dbReference type="InterPro" id="IPR051907">
    <property type="entry name" value="DoxX-like_oxidoreductase"/>
</dbReference>
<evidence type="ECO:0000313" key="9">
    <source>
        <dbReference type="EMBL" id="GEO14527.1"/>
    </source>
</evidence>
<dbReference type="PANTHER" id="PTHR33452">
    <property type="entry name" value="OXIDOREDUCTASE CATD-RELATED"/>
    <property type="match status" value="1"/>
</dbReference>
<dbReference type="EMBL" id="BJYU01000025">
    <property type="protein sequence ID" value="GEO14527.1"/>
    <property type="molecule type" value="Genomic_DNA"/>
</dbReference>
<keyword evidence="4 8" id="KW-0812">Transmembrane</keyword>
<protein>
    <recommendedName>
        <fullName evidence="11">DoxX family protein</fullName>
    </recommendedName>
</protein>
<organism evidence="9 10">
    <name type="scientific">Microvirga aerophila</name>
    <dbReference type="NCBI Taxonomy" id="670291"/>
    <lineage>
        <taxon>Bacteria</taxon>
        <taxon>Pseudomonadati</taxon>
        <taxon>Pseudomonadota</taxon>
        <taxon>Alphaproteobacteria</taxon>
        <taxon>Hyphomicrobiales</taxon>
        <taxon>Methylobacteriaceae</taxon>
        <taxon>Microvirga</taxon>
    </lineage>
</organism>
<evidence type="ECO:0000256" key="6">
    <source>
        <dbReference type="ARBA" id="ARBA00023136"/>
    </source>
</evidence>
<dbReference type="GO" id="GO:0005886">
    <property type="term" value="C:plasma membrane"/>
    <property type="evidence" value="ECO:0007669"/>
    <property type="project" value="UniProtKB-SubCell"/>
</dbReference>
<reference evidence="9 10" key="1">
    <citation type="submission" date="2019-07" db="EMBL/GenBank/DDBJ databases">
        <title>Whole genome shotgun sequence of Microvirga aerophila NBRC 106136.</title>
        <authorList>
            <person name="Hosoyama A."/>
            <person name="Uohara A."/>
            <person name="Ohji S."/>
            <person name="Ichikawa N."/>
        </authorList>
    </citation>
    <scope>NUCLEOTIDE SEQUENCE [LARGE SCALE GENOMIC DNA]</scope>
    <source>
        <strain evidence="9 10">NBRC 106136</strain>
    </source>
</reference>
<feature type="transmembrane region" description="Helical" evidence="8">
    <location>
        <begin position="12"/>
        <end position="32"/>
    </location>
</feature>
<feature type="compositionally biased region" description="Basic residues" evidence="7">
    <location>
        <begin position="147"/>
        <end position="160"/>
    </location>
</feature>
<gene>
    <name evidence="9" type="ORF">MAE02_22230</name>
</gene>
<dbReference type="AlphaFoldDB" id="A0A512BRT0"/>
<evidence type="ECO:0000313" key="10">
    <source>
        <dbReference type="Proteomes" id="UP000321085"/>
    </source>
</evidence>
<accession>A0A512BRT0</accession>
<keyword evidence="10" id="KW-1185">Reference proteome</keyword>
<evidence type="ECO:0000256" key="7">
    <source>
        <dbReference type="SAM" id="MobiDB-lite"/>
    </source>
</evidence>
<evidence type="ECO:0000256" key="1">
    <source>
        <dbReference type="ARBA" id="ARBA00004651"/>
    </source>
</evidence>
<dbReference type="RefSeq" id="WP_114185591.1">
    <property type="nucleotide sequence ID" value="NZ_BJYU01000025.1"/>
</dbReference>
<comment type="similarity">
    <text evidence="2">Belongs to the DoxX family.</text>
</comment>
<keyword evidence="5 8" id="KW-1133">Transmembrane helix</keyword>
<comment type="subcellular location">
    <subcellularLocation>
        <location evidence="1">Cell membrane</location>
        <topology evidence="1">Multi-pass membrane protein</topology>
    </subcellularLocation>
</comment>
<dbReference type="InterPro" id="IPR032808">
    <property type="entry name" value="DoxX"/>
</dbReference>
<proteinExistence type="inferred from homology"/>